<name>A0ABY4S499_AQUTE</name>
<proteinExistence type="predicted"/>
<dbReference type="RefSeq" id="WP_250195105.1">
    <property type="nucleotide sequence ID" value="NZ_CP097635.1"/>
</dbReference>
<evidence type="ECO:0000313" key="1">
    <source>
        <dbReference type="EMBL" id="URI06842.1"/>
    </source>
</evidence>
<accession>A0ABY4S499</accession>
<evidence type="ECO:0000313" key="2">
    <source>
        <dbReference type="Proteomes" id="UP001056201"/>
    </source>
</evidence>
<organism evidence="1 2">
    <name type="scientific">Aquincola tertiaricarbonis</name>
    <dbReference type="NCBI Taxonomy" id="391953"/>
    <lineage>
        <taxon>Bacteria</taxon>
        <taxon>Pseudomonadati</taxon>
        <taxon>Pseudomonadota</taxon>
        <taxon>Betaproteobacteria</taxon>
        <taxon>Burkholderiales</taxon>
        <taxon>Sphaerotilaceae</taxon>
        <taxon>Aquincola</taxon>
    </lineage>
</organism>
<gene>
    <name evidence="1" type="ORF">MW290_13175</name>
</gene>
<dbReference type="Pfam" id="PF16290">
    <property type="entry name" value="DUF4936"/>
    <property type="match status" value="1"/>
</dbReference>
<keyword evidence="2" id="KW-1185">Reference proteome</keyword>
<reference evidence="1" key="1">
    <citation type="submission" date="2022-05" db="EMBL/GenBank/DDBJ databases">
        <title>An RpoN-dependent PEP-CTERM gene is involved in floc formation of an Aquincola tertiaricarbonis strain.</title>
        <authorList>
            <person name="Qiu D."/>
            <person name="Xia M."/>
        </authorList>
    </citation>
    <scope>NUCLEOTIDE SEQUENCE</scope>
    <source>
        <strain evidence="1">RN12</strain>
    </source>
</reference>
<protein>
    <submittedName>
        <fullName evidence="1">DUF4936 family protein</fullName>
    </submittedName>
</protein>
<dbReference type="Proteomes" id="UP001056201">
    <property type="component" value="Chromosome 1"/>
</dbReference>
<dbReference type="InterPro" id="IPR032556">
    <property type="entry name" value="DUF4936"/>
</dbReference>
<sequence>MLPFPSFSLGHRAYVYYRVAPADASACIQAVQALQQQWMARHPGLKAQLLVKQAPPADNTPPSPDAARPARTTLMETYAWVPAGTGTPPPDAAALEAALAACTAPWVDGVRHVEVFAPCA</sequence>
<dbReference type="EMBL" id="CP097635">
    <property type="protein sequence ID" value="URI06842.1"/>
    <property type="molecule type" value="Genomic_DNA"/>
</dbReference>